<evidence type="ECO:0000259" key="14">
    <source>
        <dbReference type="Pfam" id="PF01077"/>
    </source>
</evidence>
<dbReference type="PANTHER" id="PTHR32439">
    <property type="entry name" value="FERREDOXIN--NITRITE REDUCTASE, CHLOROPLASTIC"/>
    <property type="match status" value="1"/>
</dbReference>
<proteinExistence type="inferred from homology"/>
<dbReference type="Gene3D" id="3.90.480.20">
    <property type="match status" value="1"/>
</dbReference>
<dbReference type="InterPro" id="IPR006067">
    <property type="entry name" value="NO2/SO3_Rdtase_4Fe4S_dom"/>
</dbReference>
<gene>
    <name evidence="19" type="ORF">ENJ61_07245</name>
</gene>
<dbReference type="GO" id="GO:0020037">
    <property type="term" value="F:heme binding"/>
    <property type="evidence" value="ECO:0007669"/>
    <property type="project" value="InterPro"/>
</dbReference>
<sequence length="935" mass="105279">IYIRRWQWYEERGVRLEVGRRVDRLFPKKKMLVTEDGDLYSYDKIVIATGSRPFIPPIKGTDRKGVFTYRTADDVFRILDLARVSERAVVVGGGLLGLEVAKALVDIGLEVTLVHLLDTLMEQQLDRTASDLLKGDLEKMGIRVLLGKKTQEILGGRKVEGVRFADGEEIEADLVILATGIRPNTDVGKNSGLEVRRGIVVDDYLETSASDVYAVGECIEHRGRTYGLVAPIMEQVKVCAHNLIHGNRKRYEGSLTYAMLKVAGINLFSAGDFREKEGDEVVSYMDTGRSVYRKAVLRNNKIVGTVLHGDIRGNNYLLDLIRSGRELSEERPYFLIKHIVPREEVEVEELRDTDTVCNCNAVSKGEIVKAILEGSARSLEDVQNLTKAGTSCGGCVELIEQILRKYVTERPERVNRIELIKKELHPFDEEFRRRMERYFEEGSWESIPEEDRDVRLKWFGIFYRKATPGYFMVRVRVPNGRLTYEQAKVIALLSERFCRGEVEVTSRQQIQLRWIELPHLPEVLGALESVGLSTLQTGMDSVRNVTGDPLTGLAEDSLIDTLRLTQDITRIFLGRKRYADLPRKFNIAVLGSRTDSINAPFNDICLYLAEREGRLGFNVYLGGKMGSGGPVRAIDMDIFIEPHEAVDLCRSVLDIYSTFGNRENRNRNRLYFLLQEWGVDRFREEIEQRVYRSLPPKGEELVVRQGEREGIIPLRNGTFAVLATLPAGKIGARSFRTAAELSRRYGSREIRLSVYQNLYIPNVPEENLPRLLEEEFFVEHPVTDSPFTTHTVACAGSDTCAYGVIPNKADALRVARHLAGKLGSGTSFRLHWSGCAKGCGQHGAGDLGFVGTKTRLGEEVVLAVDIYAGGSAEREGMKIFQGLPLSAVERVAEKLLRFYEENRQEGESFSRFVHRIGPDPLKALLLEEVGLGAVR</sequence>
<dbReference type="Pfam" id="PF07992">
    <property type="entry name" value="Pyr_redox_2"/>
    <property type="match status" value="1"/>
</dbReference>
<evidence type="ECO:0000259" key="18">
    <source>
        <dbReference type="Pfam" id="PF18267"/>
    </source>
</evidence>
<dbReference type="Gene3D" id="3.30.390.30">
    <property type="match status" value="1"/>
</dbReference>
<dbReference type="PANTHER" id="PTHR32439:SF0">
    <property type="entry name" value="FERREDOXIN--NITRITE REDUCTASE, CHLOROPLASTIC"/>
    <property type="match status" value="1"/>
</dbReference>
<dbReference type="EMBL" id="DRNB01000265">
    <property type="protein sequence ID" value="HHJ64686.1"/>
    <property type="molecule type" value="Genomic_DNA"/>
</dbReference>
<dbReference type="GO" id="GO:0042128">
    <property type="term" value="P:nitrate assimilation"/>
    <property type="evidence" value="ECO:0007669"/>
    <property type="project" value="UniProtKB-UniPathway"/>
</dbReference>
<evidence type="ECO:0000256" key="13">
    <source>
        <dbReference type="ARBA" id="ARBA00034078"/>
    </source>
</evidence>
<dbReference type="PRINTS" id="PR00368">
    <property type="entry name" value="FADPNR"/>
</dbReference>
<reference evidence="19" key="1">
    <citation type="journal article" date="2020" name="mSystems">
        <title>Genome- and Community-Level Interaction Insights into Carbon Utilization and Element Cycling Functions of Hydrothermarchaeota in Hydrothermal Sediment.</title>
        <authorList>
            <person name="Zhou Z."/>
            <person name="Liu Y."/>
            <person name="Xu W."/>
            <person name="Pan J."/>
            <person name="Luo Z.H."/>
            <person name="Li M."/>
        </authorList>
    </citation>
    <scope>NUCLEOTIDE SEQUENCE [LARGE SCALE GENOMIC DNA]</scope>
    <source>
        <strain evidence="19">HyVt-501</strain>
    </source>
</reference>
<dbReference type="FunFam" id="3.50.50.60:FF:000033">
    <property type="entry name" value="Nitrite reductase [NAD(P)H], large subunit"/>
    <property type="match status" value="1"/>
</dbReference>
<dbReference type="UniPathway" id="UPA00653"/>
<dbReference type="PRINTS" id="PR00411">
    <property type="entry name" value="PNDRDTASEI"/>
</dbReference>
<dbReference type="InterPro" id="IPR006066">
    <property type="entry name" value="NO2/SO3_Rdtase_FeS/sirohaem_BS"/>
</dbReference>
<organism evidence="19">
    <name type="scientific">Aquifex aeolicus</name>
    <dbReference type="NCBI Taxonomy" id="63363"/>
    <lineage>
        <taxon>Bacteria</taxon>
        <taxon>Pseudomonadati</taxon>
        <taxon>Aquificota</taxon>
        <taxon>Aquificia</taxon>
        <taxon>Aquificales</taxon>
        <taxon>Aquificaceae</taxon>
        <taxon>Aquifex</taxon>
    </lineage>
</organism>
<keyword evidence="10" id="KW-0408">Iron</keyword>
<dbReference type="InterPro" id="IPR036188">
    <property type="entry name" value="FAD/NAD-bd_sf"/>
</dbReference>
<dbReference type="PROSITE" id="PS00365">
    <property type="entry name" value="NIR_SIR"/>
    <property type="match status" value="1"/>
</dbReference>
<evidence type="ECO:0000256" key="12">
    <source>
        <dbReference type="ARBA" id="ARBA00023063"/>
    </source>
</evidence>
<feature type="domain" description="BFD-like [2Fe-2S]-binding" evidence="16">
    <location>
        <begin position="356"/>
        <end position="404"/>
    </location>
</feature>
<evidence type="ECO:0000256" key="3">
    <source>
        <dbReference type="ARBA" id="ARBA00022485"/>
    </source>
</evidence>
<comment type="caution">
    <text evidence="19">The sequence shown here is derived from an EMBL/GenBank/DDBJ whole genome shotgun (WGS) entry which is preliminary data.</text>
</comment>
<feature type="domain" description="Nitrite/Sulfite reductase ferredoxin-like" evidence="15">
    <location>
        <begin position="464"/>
        <end position="529"/>
    </location>
</feature>
<dbReference type="Pfam" id="PF03460">
    <property type="entry name" value="NIR_SIR_ferr"/>
    <property type="match status" value="2"/>
</dbReference>
<dbReference type="InterPro" id="IPR045854">
    <property type="entry name" value="NO2/SO3_Rdtase_4Fe4S_sf"/>
</dbReference>
<dbReference type="SUPFAM" id="SSF56014">
    <property type="entry name" value="Nitrite and sulphite reductase 4Fe-4S domain-like"/>
    <property type="match status" value="2"/>
</dbReference>
<dbReference type="Pfam" id="PF01077">
    <property type="entry name" value="NIR_SIR"/>
    <property type="match status" value="2"/>
</dbReference>
<accession>A0A7C5L808</accession>
<evidence type="ECO:0000256" key="5">
    <source>
        <dbReference type="ARBA" id="ARBA00022630"/>
    </source>
</evidence>
<dbReference type="InterPro" id="IPR051329">
    <property type="entry name" value="NIR_SIR_4Fe-4S"/>
</dbReference>
<evidence type="ECO:0000256" key="10">
    <source>
        <dbReference type="ARBA" id="ARBA00023004"/>
    </source>
</evidence>
<evidence type="ECO:0000256" key="2">
    <source>
        <dbReference type="ARBA" id="ARBA00010429"/>
    </source>
</evidence>
<feature type="domain" description="NADH-rubredoxin oxidoreductase C-terminal" evidence="18">
    <location>
        <begin position="258"/>
        <end position="324"/>
    </location>
</feature>
<keyword evidence="4" id="KW-0349">Heme</keyword>
<dbReference type="GO" id="GO:0051539">
    <property type="term" value="F:4 iron, 4 sulfur cluster binding"/>
    <property type="evidence" value="ECO:0007669"/>
    <property type="project" value="UniProtKB-KW"/>
</dbReference>
<evidence type="ECO:0000256" key="6">
    <source>
        <dbReference type="ARBA" id="ARBA00022714"/>
    </source>
</evidence>
<keyword evidence="11" id="KW-0411">Iron-sulfur</keyword>
<feature type="non-terminal residue" evidence="19">
    <location>
        <position position="1"/>
    </location>
</feature>
<feature type="domain" description="Nitrite/Sulfite reductase ferredoxin-like" evidence="15">
    <location>
        <begin position="713"/>
        <end position="774"/>
    </location>
</feature>
<keyword evidence="3" id="KW-0004">4Fe-4S</keyword>
<dbReference type="CDD" id="cd19943">
    <property type="entry name" value="NirB_Fer2_BFD-like_1"/>
    <property type="match status" value="1"/>
</dbReference>
<keyword evidence="9" id="KW-0560">Oxidoreductase</keyword>
<evidence type="ECO:0000259" key="16">
    <source>
        <dbReference type="Pfam" id="PF04324"/>
    </source>
</evidence>
<dbReference type="Pfam" id="PF18267">
    <property type="entry name" value="Rubredoxin_C"/>
    <property type="match status" value="1"/>
</dbReference>
<protein>
    <submittedName>
        <fullName evidence="19">Nitrite reductase</fullName>
    </submittedName>
</protein>
<keyword evidence="6" id="KW-0001">2Fe-2S</keyword>
<keyword evidence="7" id="KW-0479">Metal-binding</keyword>
<dbReference type="InterPro" id="IPR016156">
    <property type="entry name" value="FAD/NAD-linked_Rdtase_dimer_sf"/>
</dbReference>
<evidence type="ECO:0000256" key="1">
    <source>
        <dbReference type="ARBA" id="ARBA00001974"/>
    </source>
</evidence>
<dbReference type="InterPro" id="IPR007419">
    <property type="entry name" value="BFD-like_2Fe2S-bd_dom"/>
</dbReference>
<dbReference type="GO" id="GO:0016491">
    <property type="term" value="F:oxidoreductase activity"/>
    <property type="evidence" value="ECO:0007669"/>
    <property type="project" value="UniProtKB-KW"/>
</dbReference>
<keyword evidence="8" id="KW-0274">FAD</keyword>
<evidence type="ECO:0000256" key="11">
    <source>
        <dbReference type="ARBA" id="ARBA00023014"/>
    </source>
</evidence>
<dbReference type="InterPro" id="IPR005117">
    <property type="entry name" value="NiRdtase/SiRdtase_haem-b_fer"/>
</dbReference>
<evidence type="ECO:0000259" key="15">
    <source>
        <dbReference type="Pfam" id="PF03460"/>
    </source>
</evidence>
<evidence type="ECO:0000313" key="19">
    <source>
        <dbReference type="EMBL" id="HHJ64686.1"/>
    </source>
</evidence>
<evidence type="ECO:0000256" key="9">
    <source>
        <dbReference type="ARBA" id="ARBA00023002"/>
    </source>
</evidence>
<dbReference type="InterPro" id="IPR041575">
    <property type="entry name" value="Rubredoxin_C"/>
</dbReference>
<dbReference type="GO" id="GO:0046872">
    <property type="term" value="F:metal ion binding"/>
    <property type="evidence" value="ECO:0007669"/>
    <property type="project" value="UniProtKB-KW"/>
</dbReference>
<evidence type="ECO:0000256" key="7">
    <source>
        <dbReference type="ARBA" id="ARBA00022723"/>
    </source>
</evidence>
<comment type="cofactor">
    <cofactor evidence="13">
        <name>[2Fe-2S] cluster</name>
        <dbReference type="ChEBI" id="CHEBI:190135"/>
    </cofactor>
</comment>
<feature type="domain" description="Nitrite/sulphite reductase 4Fe-4S" evidence="14">
    <location>
        <begin position="827"/>
        <end position="929"/>
    </location>
</feature>
<keyword evidence="12" id="KW-0534">Nitrate assimilation</keyword>
<dbReference type="Pfam" id="PF04324">
    <property type="entry name" value="Fer2_BFD"/>
    <property type="match status" value="1"/>
</dbReference>
<dbReference type="GO" id="GO:0051537">
    <property type="term" value="F:2 iron, 2 sulfur cluster binding"/>
    <property type="evidence" value="ECO:0007669"/>
    <property type="project" value="UniProtKB-KW"/>
</dbReference>
<name>A0A7C5L808_AQUAO</name>
<dbReference type="InterPro" id="IPR041854">
    <property type="entry name" value="BFD-like_2Fe2S-bd_dom_sf"/>
</dbReference>
<dbReference type="Gene3D" id="3.50.50.60">
    <property type="entry name" value="FAD/NAD(P)-binding domain"/>
    <property type="match status" value="2"/>
</dbReference>
<dbReference type="InterPro" id="IPR036136">
    <property type="entry name" value="Nit/Sulf_reduc_fer-like_dom_sf"/>
</dbReference>
<feature type="domain" description="FAD/NAD(P)-binding" evidence="17">
    <location>
        <begin position="12"/>
        <end position="224"/>
    </location>
</feature>
<keyword evidence="5" id="KW-0285">Flavoprotein</keyword>
<dbReference type="Proteomes" id="UP000885792">
    <property type="component" value="Unassembled WGS sequence"/>
</dbReference>
<dbReference type="Gene3D" id="3.30.413.10">
    <property type="entry name" value="Sulfite Reductase Hemoprotein, domain 1"/>
    <property type="match status" value="2"/>
</dbReference>
<dbReference type="Gene3D" id="1.10.10.1100">
    <property type="entry name" value="BFD-like [2Fe-2S]-binding domain"/>
    <property type="match status" value="1"/>
</dbReference>
<evidence type="ECO:0000259" key="17">
    <source>
        <dbReference type="Pfam" id="PF07992"/>
    </source>
</evidence>
<dbReference type="SUPFAM" id="SSF51905">
    <property type="entry name" value="FAD/NAD(P)-binding domain"/>
    <property type="match status" value="1"/>
</dbReference>
<evidence type="ECO:0000256" key="8">
    <source>
        <dbReference type="ARBA" id="ARBA00022827"/>
    </source>
</evidence>
<feature type="domain" description="Nitrite/sulphite reductase 4Fe-4S" evidence="14">
    <location>
        <begin position="539"/>
        <end position="691"/>
    </location>
</feature>
<dbReference type="InterPro" id="IPR023753">
    <property type="entry name" value="FAD/NAD-binding_dom"/>
</dbReference>
<comment type="cofactor">
    <cofactor evidence="1">
        <name>FAD</name>
        <dbReference type="ChEBI" id="CHEBI:57692"/>
    </cofactor>
</comment>
<dbReference type="AlphaFoldDB" id="A0A7C5L808"/>
<comment type="similarity">
    <text evidence="2">Belongs to the nitrite and sulfite reductase 4Fe-4S domain family.</text>
</comment>
<evidence type="ECO:0000256" key="4">
    <source>
        <dbReference type="ARBA" id="ARBA00022617"/>
    </source>
</evidence>
<dbReference type="SUPFAM" id="SSF55124">
    <property type="entry name" value="Nitrite/Sulfite reductase N-terminal domain-like"/>
    <property type="match status" value="2"/>
</dbReference>